<protein>
    <submittedName>
        <fullName evidence="3">Uncharacterized protein</fullName>
    </submittedName>
</protein>
<dbReference type="RefSeq" id="WP_017515627.1">
    <property type="nucleotide sequence ID" value="NZ_CP037900.1"/>
</dbReference>
<evidence type="ECO:0000256" key="2">
    <source>
        <dbReference type="SAM" id="SignalP"/>
    </source>
</evidence>
<proteinExistence type="predicted"/>
<evidence type="ECO:0000313" key="4">
    <source>
        <dbReference type="Proteomes" id="UP000253772"/>
    </source>
</evidence>
<feature type="compositionally biased region" description="Basic and acidic residues" evidence="1">
    <location>
        <begin position="267"/>
        <end position="290"/>
    </location>
</feature>
<keyword evidence="2" id="KW-0732">Signal</keyword>
<gene>
    <name evidence="3" type="ORF">DDF84_009160</name>
</gene>
<feature type="chain" id="PRO_5019723466" evidence="2">
    <location>
        <begin position="19"/>
        <end position="299"/>
    </location>
</feature>
<reference evidence="3 4" key="1">
    <citation type="submission" date="2019-03" db="EMBL/GenBank/DDBJ databases">
        <title>Comparative insights into the high quality Complete genome sequence of highly metal resistant Cupriavidus metallidurans strain BS1 isolated from a gold-copper mine.</title>
        <authorList>
            <person name="Mazhar H.S."/>
            <person name="Rensing C."/>
        </authorList>
    </citation>
    <scope>NUCLEOTIDE SEQUENCE [LARGE SCALE GENOMIC DNA]</scope>
    <source>
        <strain evidence="3 4">BS1</strain>
    </source>
</reference>
<accession>A0A482IT04</accession>
<evidence type="ECO:0000256" key="1">
    <source>
        <dbReference type="SAM" id="MobiDB-lite"/>
    </source>
</evidence>
<dbReference type="AlphaFoldDB" id="A0A482IT04"/>
<sequence>MTSISRLASLLAIPLVVAVSPDAGGVTAPIGSATTSGTRNQSTGVNYGKMLNANSTYYLNVDNSTHNFNVHGKTTEAERLARVQRAVLMNENASALNITGADVTKWLGDESPYISLTLSNPVKMPALAVSMAVLDIKSAGTYQKLKPLPGLRPSTVLREVGNSYSVNASTSVKLPVLGLHDLPRVLPEVYERSPGACLEGVSLELDDSALKSASNPWLAKGLFRQYQSVGILVELRFKDIFGQESRGTRWIFAKYLTGWAPSAAYSRDADGRCVEKAPEADSDRDRHESELQDVAQGGF</sequence>
<dbReference type="Proteomes" id="UP000253772">
    <property type="component" value="Chromosome c1"/>
</dbReference>
<name>A0A482IT04_9BURK</name>
<feature type="signal peptide" evidence="2">
    <location>
        <begin position="1"/>
        <end position="18"/>
    </location>
</feature>
<evidence type="ECO:0000313" key="3">
    <source>
        <dbReference type="EMBL" id="QBP09920.1"/>
    </source>
</evidence>
<organism evidence="3 4">
    <name type="scientific">Cupriavidus metallidurans</name>
    <dbReference type="NCBI Taxonomy" id="119219"/>
    <lineage>
        <taxon>Bacteria</taxon>
        <taxon>Pseudomonadati</taxon>
        <taxon>Pseudomonadota</taxon>
        <taxon>Betaproteobacteria</taxon>
        <taxon>Burkholderiales</taxon>
        <taxon>Burkholderiaceae</taxon>
        <taxon>Cupriavidus</taxon>
    </lineage>
</organism>
<feature type="region of interest" description="Disordered" evidence="1">
    <location>
        <begin position="267"/>
        <end position="299"/>
    </location>
</feature>
<dbReference type="EMBL" id="CP037900">
    <property type="protein sequence ID" value="QBP09920.1"/>
    <property type="molecule type" value="Genomic_DNA"/>
</dbReference>